<accession>A0A0K1QBX8</accession>
<dbReference type="GO" id="GO:0005886">
    <property type="term" value="C:plasma membrane"/>
    <property type="evidence" value="ECO:0007669"/>
    <property type="project" value="TreeGrafter"/>
</dbReference>
<evidence type="ECO:0000256" key="2">
    <source>
        <dbReference type="SAM" id="Phobius"/>
    </source>
</evidence>
<feature type="transmembrane region" description="Helical" evidence="2">
    <location>
        <begin position="1081"/>
        <end position="1105"/>
    </location>
</feature>
<dbReference type="Gene3D" id="3.30.70.1440">
    <property type="entry name" value="Multidrug efflux transporter AcrB pore domain"/>
    <property type="match status" value="1"/>
</dbReference>
<feature type="transmembrane region" description="Helical" evidence="2">
    <location>
        <begin position="1157"/>
        <end position="1181"/>
    </location>
</feature>
<dbReference type="Gene3D" id="1.20.1640.10">
    <property type="entry name" value="Multidrug efflux transporter AcrB transmembrane domain"/>
    <property type="match status" value="3"/>
</dbReference>
<dbReference type="Proteomes" id="UP000064967">
    <property type="component" value="Chromosome"/>
</dbReference>
<feature type="transmembrane region" description="Helical" evidence="2">
    <location>
        <begin position="1055"/>
        <end position="1075"/>
    </location>
</feature>
<feature type="transmembrane region" description="Helical" evidence="2">
    <location>
        <begin position="669"/>
        <end position="698"/>
    </location>
</feature>
<feature type="transmembrane region" description="Helical" evidence="2">
    <location>
        <begin position="617"/>
        <end position="648"/>
    </location>
</feature>
<dbReference type="KEGG" id="llu:AKJ09_09944"/>
<proteinExistence type="predicted"/>
<dbReference type="SUPFAM" id="SSF82693">
    <property type="entry name" value="Multidrug efflux transporter AcrB pore domain, PN1, PN2, PC1 and PC2 subdomains"/>
    <property type="match status" value="2"/>
</dbReference>
<protein>
    <submittedName>
        <fullName evidence="3">AcrB/AcrD/AcrF family protein</fullName>
    </submittedName>
</protein>
<dbReference type="AlphaFoldDB" id="A0A0K1QBX8"/>
<name>A0A0K1QBX8_9BACT</name>
<feature type="transmembrane region" description="Helical" evidence="2">
    <location>
        <begin position="1125"/>
        <end position="1145"/>
    </location>
</feature>
<keyword evidence="4" id="KW-1185">Reference proteome</keyword>
<dbReference type="Gene3D" id="3.30.2090.10">
    <property type="entry name" value="Multidrug efflux transporter AcrB TolC docking domain, DN and DC subdomains"/>
    <property type="match status" value="2"/>
</dbReference>
<gene>
    <name evidence="3" type="ORF">AKJ09_09944</name>
</gene>
<evidence type="ECO:0000313" key="3">
    <source>
        <dbReference type="EMBL" id="AKV03281.1"/>
    </source>
</evidence>
<dbReference type="PATRIC" id="fig|1391654.3.peg.10075"/>
<dbReference type="SUPFAM" id="SSF82714">
    <property type="entry name" value="Multidrug efflux transporter AcrB TolC docking domain, DN and DC subdomains"/>
    <property type="match status" value="2"/>
</dbReference>
<dbReference type="InterPro" id="IPR027463">
    <property type="entry name" value="AcrB_DN_DC_subdom"/>
</dbReference>
<dbReference type="InterPro" id="IPR001036">
    <property type="entry name" value="Acrflvin-R"/>
</dbReference>
<dbReference type="SUPFAM" id="SSF82866">
    <property type="entry name" value="Multidrug efflux transporter AcrB transmembrane domain"/>
    <property type="match status" value="2"/>
</dbReference>
<reference evidence="3 4" key="1">
    <citation type="submission" date="2015-08" db="EMBL/GenBank/DDBJ databases">
        <authorList>
            <person name="Babu N.S."/>
            <person name="Beckwith C.J."/>
            <person name="Beseler K.G."/>
            <person name="Brison A."/>
            <person name="Carone J.V."/>
            <person name="Caskin T.P."/>
            <person name="Diamond M."/>
            <person name="Durham M.E."/>
            <person name="Foxe J.M."/>
            <person name="Go M."/>
            <person name="Henderson B.A."/>
            <person name="Jones I.B."/>
            <person name="McGettigan J.A."/>
            <person name="Micheletti S.J."/>
            <person name="Nasrallah M.E."/>
            <person name="Ortiz D."/>
            <person name="Piller C.R."/>
            <person name="Privatt S.R."/>
            <person name="Schneider S.L."/>
            <person name="Sharp S."/>
            <person name="Smith T.C."/>
            <person name="Stanton J.D."/>
            <person name="Ullery H.E."/>
            <person name="Wilson R.J."/>
            <person name="Serrano M.G."/>
            <person name="Buck G."/>
            <person name="Lee V."/>
            <person name="Wang Y."/>
            <person name="Carvalho R."/>
            <person name="Voegtly L."/>
            <person name="Shi R."/>
            <person name="Duckworth R."/>
            <person name="Johnson A."/>
            <person name="Loviza R."/>
            <person name="Walstead R."/>
            <person name="Shah Z."/>
            <person name="Kiflezghi M."/>
            <person name="Wade K."/>
            <person name="Ball S.L."/>
            <person name="Bradley K.W."/>
            <person name="Asai D.J."/>
            <person name="Bowman C.A."/>
            <person name="Russell D.A."/>
            <person name="Pope W.H."/>
            <person name="Jacobs-Sera D."/>
            <person name="Hendrix R.W."/>
            <person name="Hatfull G.F."/>
        </authorList>
    </citation>
    <scope>NUCLEOTIDE SEQUENCE [LARGE SCALE GENOMIC DNA]</scope>
    <source>
        <strain evidence="3 4">DSM 27648</strain>
    </source>
</reference>
<keyword evidence="2" id="KW-0812">Transmembrane</keyword>
<dbReference type="Gene3D" id="3.30.70.1430">
    <property type="entry name" value="Multidrug efflux transporter AcrB pore domain"/>
    <property type="match status" value="3"/>
</dbReference>
<feature type="transmembrane region" description="Helical" evidence="2">
    <location>
        <begin position="26"/>
        <end position="44"/>
    </location>
</feature>
<feature type="transmembrane region" description="Helical" evidence="2">
    <location>
        <begin position="1026"/>
        <end position="1048"/>
    </location>
</feature>
<dbReference type="Gene3D" id="3.30.70.1320">
    <property type="entry name" value="Multidrug efflux transporter AcrB pore domain like"/>
    <property type="match status" value="2"/>
</dbReference>
<dbReference type="GO" id="GO:0042910">
    <property type="term" value="F:xenobiotic transmembrane transporter activity"/>
    <property type="evidence" value="ECO:0007669"/>
    <property type="project" value="TreeGrafter"/>
</dbReference>
<sequence length="1222" mass="133710">MKAMKSEAERIANTRNTARYFTENRHVAWVALVATVVWGIYSYFAMPKRKDPDIPVRVAAAIVAWPGAGAEKLEELVTRKVEDKIAENSKVEHIDSTTRTGVAVVIVTLLDTVKEPAKEFDDIQLRLDTLTDLPQGVQPIQFLKDFGDTTALMLTVASPMAPDVEVQLRATQIASGIEHVRKTARPVTPGSKRLSLVYSFPTTVDPRPLKRVIRELGVYAEDQHIAEDVRLFEGGGFLGLDGESARGEDELLAGATRFLLNRLNRSEIHPDVWRPIVVFDPGETEAKLASVAGARYSHRELDEFTDRLQKRLQGVDEVAKVTRSGVLPEAIFLDYSQERVTGYGLSGGVEEIKKVLGARNITASGGIVESQGKRLTVDPSGELRNEREIGDVVVATTPDGAPVYLRDLFDIERGYQTPPRYLNDLTFETKAGYARTRAITLAVFMRSGRQIGTFGKAVDSALKDARGLLPADLVIAKTSDQPRQVRENVDLFMSSLYEAVVLVVLVALIGFWEWRSAAVLSMSIPLTLFMTYGFMHLLGIDLQQISIASLIIALGLLVDDPVVAGDAIKRELALGHPPIIASWLGPTKLERAILFATITNIVAYLPFLTLPGDVGRFIFTLPIVLTCSLVASRIVSMTFVPLLGYYLLRPAKHEPTLEERRTKGFGRRYVRIAGWAIDHRWSVLGASVVLLLLVFGLASQLKQAFFPKDLSYLSYVDVWLPEDAPIGATVDTAQRADAVIRRTLDDWTKKHPKKHGERTLRSITTFIGGGGPRFWFSVTPEMQQPNYAQLVVEVADKHDTNQIVAPLQEALSREIAGARVDVRQLENGKPVGVPVAFRIQGDDIAVLRSFADRARAILRNSPFAERVRDSWGSDIFSVKVAVDADRANLAGVTNLDVAMSSSIGLNGSVVGQLREGDRMIPILARMQSAERAQLSDVPNLYVRSAQSGQQVPLRQISHTSYAMTTEKIVRRDHVRTITVSAFPRDGILPSQVVASVRKELDALAAELPPGYRLTIAGEEEEQKKGFANLAVVLVISVVAIYVALVIQFKSAVKPFIVFAAIPYGVGGALACLVLTRSPFGFMAFLGIISLIGVIVSHIIVLFDFIEEKHDEGEPLRDALIDAGILRLRPVLITVAATVFALFPLASHGGPLWEPLCYAQIGGLTIATFLTLLLVPVIYAIFVLDLRIVPWPEAPSAPEAGHASEDSGELPPPTVAGAGAPAE</sequence>
<dbReference type="Pfam" id="PF00873">
    <property type="entry name" value="ACR_tran"/>
    <property type="match status" value="2"/>
</dbReference>
<evidence type="ECO:0000256" key="1">
    <source>
        <dbReference type="SAM" id="MobiDB-lite"/>
    </source>
</evidence>
<feature type="region of interest" description="Disordered" evidence="1">
    <location>
        <begin position="1195"/>
        <end position="1222"/>
    </location>
</feature>
<organism evidence="3 4">
    <name type="scientific">Labilithrix luteola</name>
    <dbReference type="NCBI Taxonomy" id="1391654"/>
    <lineage>
        <taxon>Bacteria</taxon>
        <taxon>Pseudomonadati</taxon>
        <taxon>Myxococcota</taxon>
        <taxon>Polyangia</taxon>
        <taxon>Polyangiales</taxon>
        <taxon>Labilitrichaceae</taxon>
        <taxon>Labilithrix</taxon>
    </lineage>
</organism>
<evidence type="ECO:0000313" key="4">
    <source>
        <dbReference type="Proteomes" id="UP000064967"/>
    </source>
</evidence>
<keyword evidence="2" id="KW-1133">Transmembrane helix</keyword>
<dbReference type="STRING" id="1391654.AKJ09_09944"/>
<dbReference type="EMBL" id="CP012333">
    <property type="protein sequence ID" value="AKV03281.1"/>
    <property type="molecule type" value="Genomic_DNA"/>
</dbReference>
<feature type="transmembrane region" description="Helical" evidence="2">
    <location>
        <begin position="518"/>
        <end position="540"/>
    </location>
</feature>
<dbReference type="PANTHER" id="PTHR32063:SF18">
    <property type="entry name" value="CATION EFFLUX SYSTEM PROTEIN"/>
    <property type="match status" value="1"/>
</dbReference>
<keyword evidence="2" id="KW-0472">Membrane</keyword>
<dbReference type="PANTHER" id="PTHR32063">
    <property type="match status" value="1"/>
</dbReference>
<feature type="transmembrane region" description="Helical" evidence="2">
    <location>
        <begin position="491"/>
        <end position="512"/>
    </location>
</feature>